<keyword evidence="1" id="KW-0805">Transcription regulation</keyword>
<organism evidence="5 6">
    <name type="scientific">Ructibacterium gallinarum</name>
    <dbReference type="NCBI Taxonomy" id="2779355"/>
    <lineage>
        <taxon>Bacteria</taxon>
        <taxon>Bacillati</taxon>
        <taxon>Bacillota</taxon>
        <taxon>Clostridia</taxon>
        <taxon>Eubacteriales</taxon>
        <taxon>Oscillospiraceae</taxon>
        <taxon>Ructibacterium</taxon>
    </lineage>
</organism>
<dbReference type="InterPro" id="IPR003313">
    <property type="entry name" value="AraC-bd"/>
</dbReference>
<keyword evidence="2" id="KW-0238">DNA-binding</keyword>
<dbReference type="PANTHER" id="PTHR43280">
    <property type="entry name" value="ARAC-FAMILY TRANSCRIPTIONAL REGULATOR"/>
    <property type="match status" value="1"/>
</dbReference>
<dbReference type="SMART" id="SM00342">
    <property type="entry name" value="HTH_ARAC"/>
    <property type="match status" value="1"/>
</dbReference>
<dbReference type="EMBL" id="JADCKB010000018">
    <property type="protein sequence ID" value="MBE5040594.1"/>
    <property type="molecule type" value="Genomic_DNA"/>
</dbReference>
<evidence type="ECO:0000256" key="1">
    <source>
        <dbReference type="ARBA" id="ARBA00023015"/>
    </source>
</evidence>
<dbReference type="InterPro" id="IPR014710">
    <property type="entry name" value="RmlC-like_jellyroll"/>
</dbReference>
<reference evidence="5" key="1">
    <citation type="submission" date="2020-10" db="EMBL/GenBank/DDBJ databases">
        <title>ChiBAC.</title>
        <authorList>
            <person name="Zenner C."/>
            <person name="Hitch T.C.A."/>
            <person name="Clavel T."/>
        </authorList>
    </citation>
    <scope>NUCLEOTIDE SEQUENCE</scope>
    <source>
        <strain evidence="5">DSM 107454</strain>
    </source>
</reference>
<dbReference type="GO" id="GO:0043565">
    <property type="term" value="F:sequence-specific DNA binding"/>
    <property type="evidence" value="ECO:0007669"/>
    <property type="project" value="InterPro"/>
</dbReference>
<dbReference type="PROSITE" id="PS00041">
    <property type="entry name" value="HTH_ARAC_FAMILY_1"/>
    <property type="match status" value="1"/>
</dbReference>
<accession>A0A9D5M6S4</accession>
<gene>
    <name evidence="5" type="ORF">INF28_08985</name>
</gene>
<dbReference type="PROSITE" id="PS01124">
    <property type="entry name" value="HTH_ARAC_FAMILY_2"/>
    <property type="match status" value="1"/>
</dbReference>
<name>A0A9D5M6S4_9FIRM</name>
<dbReference type="Proteomes" id="UP000806542">
    <property type="component" value="Unassembled WGS sequence"/>
</dbReference>
<protein>
    <submittedName>
        <fullName evidence="5">Helix-turn-helix transcriptional regulator</fullName>
    </submittedName>
</protein>
<evidence type="ECO:0000313" key="6">
    <source>
        <dbReference type="Proteomes" id="UP000806542"/>
    </source>
</evidence>
<dbReference type="SUPFAM" id="SSF51182">
    <property type="entry name" value="RmlC-like cupins"/>
    <property type="match status" value="1"/>
</dbReference>
<evidence type="ECO:0000256" key="2">
    <source>
        <dbReference type="ARBA" id="ARBA00023125"/>
    </source>
</evidence>
<dbReference type="Gene3D" id="2.60.120.10">
    <property type="entry name" value="Jelly Rolls"/>
    <property type="match status" value="1"/>
</dbReference>
<dbReference type="InterPro" id="IPR011051">
    <property type="entry name" value="RmlC_Cupin_sf"/>
</dbReference>
<dbReference type="AlphaFoldDB" id="A0A9D5M6S4"/>
<dbReference type="InterPro" id="IPR009057">
    <property type="entry name" value="Homeodomain-like_sf"/>
</dbReference>
<dbReference type="SUPFAM" id="SSF46689">
    <property type="entry name" value="Homeodomain-like"/>
    <property type="match status" value="1"/>
</dbReference>
<evidence type="ECO:0000256" key="3">
    <source>
        <dbReference type="ARBA" id="ARBA00023163"/>
    </source>
</evidence>
<dbReference type="GO" id="GO:0003700">
    <property type="term" value="F:DNA-binding transcription factor activity"/>
    <property type="evidence" value="ECO:0007669"/>
    <property type="project" value="InterPro"/>
</dbReference>
<dbReference type="InterPro" id="IPR018062">
    <property type="entry name" value="HTH_AraC-typ_CS"/>
</dbReference>
<comment type="caution">
    <text evidence="5">The sequence shown here is derived from an EMBL/GenBank/DDBJ whole genome shotgun (WGS) entry which is preliminary data.</text>
</comment>
<dbReference type="Pfam" id="PF02311">
    <property type="entry name" value="AraC_binding"/>
    <property type="match status" value="1"/>
</dbReference>
<dbReference type="Gene3D" id="1.10.10.60">
    <property type="entry name" value="Homeodomain-like"/>
    <property type="match status" value="1"/>
</dbReference>
<dbReference type="PANTHER" id="PTHR43280:SF2">
    <property type="entry name" value="HTH-TYPE TRANSCRIPTIONAL REGULATOR EXSA"/>
    <property type="match status" value="1"/>
</dbReference>
<dbReference type="InterPro" id="IPR018060">
    <property type="entry name" value="HTH_AraC"/>
</dbReference>
<evidence type="ECO:0000259" key="4">
    <source>
        <dbReference type="PROSITE" id="PS01124"/>
    </source>
</evidence>
<feature type="domain" description="HTH araC/xylS-type" evidence="4">
    <location>
        <begin position="182"/>
        <end position="279"/>
    </location>
</feature>
<keyword evidence="3" id="KW-0804">Transcription</keyword>
<sequence>MRARNNDGVIRIAKVYTVFETHYTASFYFDGEMHHFWEMVYVIDGMIGVSGDGSVFTLQPGEIIFHKPMEFHKLWAVSHTEPRLFIMSFEAKGEAMELLEHGVFRLDDFQKQQMQSLLDMFRTWSPEALKREKQGSVTQPWLGEPAKLQMFCNMAENVLLSFYADREKALVTQTSENAELYGTLVREMERHKGEKLTVSELAEKCCVSEANVKKLFMKYAGCGPHTYFLNMKVSQAVQLLAKGHRVGEISQMLGFDNPNYFGVVFKRITGYSPIHYKRLYLNR</sequence>
<keyword evidence="6" id="KW-1185">Reference proteome</keyword>
<dbReference type="Pfam" id="PF12833">
    <property type="entry name" value="HTH_18"/>
    <property type="match status" value="1"/>
</dbReference>
<proteinExistence type="predicted"/>
<evidence type="ECO:0000313" key="5">
    <source>
        <dbReference type="EMBL" id="MBE5040594.1"/>
    </source>
</evidence>